<dbReference type="SUPFAM" id="SSF55874">
    <property type="entry name" value="ATPase domain of HSP90 chaperone/DNA topoisomerase II/histidine kinase"/>
    <property type="match status" value="1"/>
</dbReference>
<feature type="domain" description="Histidine kinase/HSP90-like ATPase" evidence="1">
    <location>
        <begin position="41"/>
        <end position="131"/>
    </location>
</feature>
<dbReference type="InterPro" id="IPR003594">
    <property type="entry name" value="HATPase_dom"/>
</dbReference>
<dbReference type="AlphaFoldDB" id="A0A4Y3PWE4"/>
<dbReference type="RefSeq" id="WP_122966577.1">
    <property type="nucleotide sequence ID" value="NZ_BJMH01000051.1"/>
</dbReference>
<accession>A0A4Y3PWE4</accession>
<evidence type="ECO:0000259" key="1">
    <source>
        <dbReference type="Pfam" id="PF02518"/>
    </source>
</evidence>
<comment type="caution">
    <text evidence="2">The sequence shown here is derived from an EMBL/GenBank/DDBJ whole genome shotgun (WGS) entry which is preliminary data.</text>
</comment>
<dbReference type="InterPro" id="IPR036890">
    <property type="entry name" value="HATPase_C_sf"/>
</dbReference>
<reference evidence="2 3" key="1">
    <citation type="submission" date="2019-06" db="EMBL/GenBank/DDBJ databases">
        <title>Whole genome shotgun sequence of Brevibacillus parabrevis NBRC 12334.</title>
        <authorList>
            <person name="Hosoyama A."/>
            <person name="Uohara A."/>
            <person name="Ohji S."/>
            <person name="Ichikawa N."/>
        </authorList>
    </citation>
    <scope>NUCLEOTIDE SEQUENCE [LARGE SCALE GENOMIC DNA]</scope>
    <source>
        <strain evidence="2 3">NBRC 12334</strain>
    </source>
</reference>
<dbReference type="EMBL" id="BJMH01000051">
    <property type="protein sequence ID" value="GEB35709.1"/>
    <property type="molecule type" value="Genomic_DNA"/>
</dbReference>
<dbReference type="CDD" id="cd16934">
    <property type="entry name" value="HATPase_RsbT-like"/>
    <property type="match status" value="1"/>
</dbReference>
<gene>
    <name evidence="2" type="primary">rsbT</name>
    <name evidence="2" type="ORF">BPA01_52890</name>
</gene>
<keyword evidence="2" id="KW-0808">Transferase</keyword>
<protein>
    <submittedName>
        <fullName evidence="2">Serine/threonine-protein kinase RsbT</fullName>
    </submittedName>
</protein>
<keyword evidence="3" id="KW-1185">Reference proteome</keyword>
<evidence type="ECO:0000313" key="3">
    <source>
        <dbReference type="Proteomes" id="UP000316882"/>
    </source>
</evidence>
<dbReference type="Proteomes" id="UP000316882">
    <property type="component" value="Unassembled WGS sequence"/>
</dbReference>
<organism evidence="2 3">
    <name type="scientific">Brevibacillus parabrevis</name>
    <dbReference type="NCBI Taxonomy" id="54914"/>
    <lineage>
        <taxon>Bacteria</taxon>
        <taxon>Bacillati</taxon>
        <taxon>Bacillota</taxon>
        <taxon>Bacilli</taxon>
        <taxon>Bacillales</taxon>
        <taxon>Paenibacillaceae</taxon>
        <taxon>Brevibacillus</taxon>
    </lineage>
</organism>
<proteinExistence type="predicted"/>
<dbReference type="GO" id="GO:0016301">
    <property type="term" value="F:kinase activity"/>
    <property type="evidence" value="ECO:0007669"/>
    <property type="project" value="UniProtKB-KW"/>
</dbReference>
<name>A0A4Y3PWE4_BREPA</name>
<sequence>MWQSCSPETIKIKQETDIVTARQVGRNMSRQLGFGTIMQSRIATSISELARNIYLYAGSGTITIEPIEKNGVIGLQMTAIDAGPGIPDIRKALEDGYSTSGALGAGLPGVRRMMDEFEIHSSREEGTRVVVVKWNSPLEEGRDKW</sequence>
<keyword evidence="2" id="KW-0418">Kinase</keyword>
<dbReference type="Pfam" id="PF02518">
    <property type="entry name" value="HATPase_c"/>
    <property type="match status" value="1"/>
</dbReference>
<dbReference type="Gene3D" id="3.30.565.10">
    <property type="entry name" value="Histidine kinase-like ATPase, C-terminal domain"/>
    <property type="match status" value="1"/>
</dbReference>
<dbReference type="STRING" id="54914.AV540_17655"/>
<evidence type="ECO:0000313" key="2">
    <source>
        <dbReference type="EMBL" id="GEB35709.1"/>
    </source>
</evidence>